<accession>A0A7K3WGF0</accession>
<dbReference type="InterPro" id="IPR023393">
    <property type="entry name" value="START-like_dom_sf"/>
</dbReference>
<dbReference type="InterPro" id="IPR019587">
    <property type="entry name" value="Polyketide_cyclase/dehydratase"/>
</dbReference>
<dbReference type="Proteomes" id="UP000470470">
    <property type="component" value="Unassembled WGS sequence"/>
</dbReference>
<protein>
    <recommendedName>
        <fullName evidence="1">Coenzyme Q-binding protein COQ10 START domain-containing protein</fullName>
    </recommendedName>
</protein>
<feature type="domain" description="Coenzyme Q-binding protein COQ10 START" evidence="1">
    <location>
        <begin position="12"/>
        <end position="115"/>
    </location>
</feature>
<comment type="caution">
    <text evidence="2">The sequence shown here is derived from an EMBL/GenBank/DDBJ whole genome shotgun (WGS) entry which is preliminary data.</text>
</comment>
<evidence type="ECO:0000313" key="3">
    <source>
        <dbReference type="Proteomes" id="UP000470470"/>
    </source>
</evidence>
<dbReference type="RefSeq" id="WP_152727813.1">
    <property type="nucleotide sequence ID" value="NZ_JAABOZ010000001.1"/>
</dbReference>
<dbReference type="Gene3D" id="3.30.530.20">
    <property type="match status" value="3"/>
</dbReference>
<dbReference type="AlphaFoldDB" id="A0A7K3WGF0"/>
<dbReference type="EMBL" id="JAAGWK010000015">
    <property type="protein sequence ID" value="NEL54573.1"/>
    <property type="molecule type" value="Genomic_DNA"/>
</dbReference>
<reference evidence="2 3" key="1">
    <citation type="submission" date="2020-02" db="EMBL/GenBank/DDBJ databases">
        <title>The whole genome sequence of CPCC 205119.</title>
        <authorList>
            <person name="Jiang Z."/>
        </authorList>
    </citation>
    <scope>NUCLEOTIDE SEQUENCE [LARGE SCALE GENOMIC DNA]</scope>
    <source>
        <strain evidence="2 3">CPCC 205119</strain>
    </source>
</reference>
<dbReference type="Pfam" id="PF10604">
    <property type="entry name" value="Polyketide_cyc2"/>
    <property type="match status" value="1"/>
</dbReference>
<dbReference type="Pfam" id="PF03364">
    <property type="entry name" value="Polyketide_cyc"/>
    <property type="match status" value="1"/>
</dbReference>
<keyword evidence="3" id="KW-1185">Reference proteome</keyword>
<dbReference type="SUPFAM" id="SSF55961">
    <property type="entry name" value="Bet v1-like"/>
    <property type="match status" value="3"/>
</dbReference>
<gene>
    <name evidence="2" type="ORF">G1H19_11230</name>
</gene>
<evidence type="ECO:0000313" key="2">
    <source>
        <dbReference type="EMBL" id="NEL54573.1"/>
    </source>
</evidence>
<dbReference type="InterPro" id="IPR005031">
    <property type="entry name" value="COQ10_START"/>
</dbReference>
<proteinExistence type="predicted"/>
<organism evidence="2 3">
    <name type="scientific">Goekera deserti</name>
    <dbReference type="NCBI Taxonomy" id="2497753"/>
    <lineage>
        <taxon>Bacteria</taxon>
        <taxon>Bacillati</taxon>
        <taxon>Actinomycetota</taxon>
        <taxon>Actinomycetes</taxon>
        <taxon>Geodermatophilales</taxon>
        <taxon>Geodermatophilaceae</taxon>
        <taxon>Goekera</taxon>
    </lineage>
</organism>
<sequence>MRNHASHSVVCNAPAATVHDLISRTSEWPRLLGPCEAVTVLESDGPTELVEITARLQGVGMSWQSRRTVRPEVLGVDAELVRPMPLVASMRTTWRVVAVNDEQCVLLLEHDYRLCDDITGLVDGVHTRAEAARFIAASIDVNSERELADFKAAAERAGAPSGRDRALRHSIVCAAPADEVYAVVRNAANWPLIFDACVAATRVGGDDTTELVRIDALQDGATISWETRRHYTDAIRRIEYELPVPMPFLESMSGQWRVIPLTADRCLLTVDRRWRLLADVTGIRPGVNTVDQAAEVVDGFVDGNAEAEMLAIRDFAENRSAALATVVVRATLPHPPDEVLAALFPLVGTADLLTGRPAGTVRYQDAVHDELVAQPRGEAALRVVRTRDERSLSIDVCQPGPPRGIAARWGRWRVRATPGGSEVVARQSARVDAGALAAAADRADVPEKKRRLRELLERDSRATLDACARALVEPPPARPRLDAAQAGEAVLEAAGV</sequence>
<name>A0A7K3WGF0_9ACTN</name>
<evidence type="ECO:0000259" key="1">
    <source>
        <dbReference type="Pfam" id="PF03364"/>
    </source>
</evidence>